<dbReference type="InParanoid" id="A9V899"/>
<gene>
    <name evidence="4" type="ORF">MONBRDRAFT_38502</name>
</gene>
<feature type="domain" description="C3H1-type" evidence="3">
    <location>
        <begin position="615"/>
        <end position="643"/>
    </location>
</feature>
<proteinExistence type="predicted"/>
<dbReference type="SMART" id="SM00356">
    <property type="entry name" value="ZnF_C3H1"/>
    <property type="match status" value="1"/>
</dbReference>
<feature type="zinc finger region" description="C3H1-type" evidence="1">
    <location>
        <begin position="615"/>
        <end position="643"/>
    </location>
</feature>
<feature type="compositionally biased region" description="Basic and acidic residues" evidence="2">
    <location>
        <begin position="541"/>
        <end position="555"/>
    </location>
</feature>
<feature type="compositionally biased region" description="Polar residues" evidence="2">
    <location>
        <begin position="299"/>
        <end position="311"/>
    </location>
</feature>
<protein>
    <recommendedName>
        <fullName evidence="3">C3H1-type domain-containing protein</fullName>
    </recommendedName>
</protein>
<sequence length="643" mass="68491">MILMTASFHSSGLTCAPALASGLGNMSGAINAQLTGLLTEAGFLRDSAAATEFAQFMSNISPENAFEQATALHVLRLTAQSNTPAAKRVTANPTSATANTPSPATTTPAPATANTPPSTTTTTASASPSRVRSLDLAVDRCAYLPAPFFCREKPFNASPLHMPAAFFVFIFPFSGVPPTIPLIQAQAIHLADQASRPNPKSSRACLTHFQSNSWADKANAPLLFDGKAATTGDSFPDSPVLPPQLISLITPCPTSASRHDRASNTLPKKRAVLQAPQTQLVEDEGSERSVSERLRLRRQQASTASPGNASPGSEDPNDTASQSSAPPPVATTTATTTVSAPSSAPIVPPPRPKKRVRFREGEALLQVRYYELDEAERTDKKTHGMLSPQEPQNEDDTRPNPSHKPYTIPLYLLPTPPAEPNTASGATTSNDSAPPPPPSAPPLILSEEAINQLLMLTSQVAPSIKTPTTSVPSSTAYLPPASAETHMPSSSMRGTRAEYDFPTPGSSTLPPPPPSHPPPSSTSFLPPGSAALARDSYPSSESRHYYPAPDRDRAGRSTADMYSPSETTFQHPRRADTGYMPPSSAAASASNRSYAQPQQGRYAPPQTNDVDFRAPRRRIACRFYNTRGGCRRGNECQFLHETR</sequence>
<feature type="compositionally biased region" description="Polar residues" evidence="2">
    <location>
        <begin position="421"/>
        <end position="431"/>
    </location>
</feature>
<dbReference type="PROSITE" id="PS50103">
    <property type="entry name" value="ZF_C3H1"/>
    <property type="match status" value="1"/>
</dbReference>
<dbReference type="AlphaFoldDB" id="A9V899"/>
<evidence type="ECO:0000256" key="2">
    <source>
        <dbReference type="SAM" id="MobiDB-lite"/>
    </source>
</evidence>
<organism evidence="4 5">
    <name type="scientific">Monosiga brevicollis</name>
    <name type="common">Choanoflagellate</name>
    <dbReference type="NCBI Taxonomy" id="81824"/>
    <lineage>
        <taxon>Eukaryota</taxon>
        <taxon>Choanoflagellata</taxon>
        <taxon>Craspedida</taxon>
        <taxon>Salpingoecidae</taxon>
        <taxon>Monosiga</taxon>
    </lineage>
</organism>
<dbReference type="EMBL" id="CH991567">
    <property type="protein sequence ID" value="EDQ86233.1"/>
    <property type="molecule type" value="Genomic_DNA"/>
</dbReference>
<dbReference type="GO" id="GO:0008270">
    <property type="term" value="F:zinc ion binding"/>
    <property type="evidence" value="ECO:0007669"/>
    <property type="project" value="UniProtKB-KW"/>
</dbReference>
<dbReference type="RefSeq" id="XP_001748903.1">
    <property type="nucleotide sequence ID" value="XM_001748851.1"/>
</dbReference>
<keyword evidence="5" id="KW-1185">Reference proteome</keyword>
<dbReference type="Pfam" id="PF00642">
    <property type="entry name" value="zf-CCCH"/>
    <property type="match status" value="1"/>
</dbReference>
<feature type="compositionally biased region" description="Low complexity" evidence="2">
    <location>
        <begin position="319"/>
        <end position="345"/>
    </location>
</feature>
<keyword evidence="1" id="KW-0863">Zinc-finger</keyword>
<feature type="region of interest" description="Disordered" evidence="2">
    <location>
        <begin position="84"/>
        <end position="129"/>
    </location>
</feature>
<dbReference type="KEGG" id="mbr:MONBRDRAFT_38502"/>
<dbReference type="InterPro" id="IPR000571">
    <property type="entry name" value="Znf_CCCH"/>
</dbReference>
<reference evidence="4 5" key="1">
    <citation type="journal article" date="2008" name="Nature">
        <title>The genome of the choanoflagellate Monosiga brevicollis and the origin of metazoans.</title>
        <authorList>
            <consortium name="JGI Sequencing"/>
            <person name="King N."/>
            <person name="Westbrook M.J."/>
            <person name="Young S.L."/>
            <person name="Kuo A."/>
            <person name="Abedin M."/>
            <person name="Chapman J."/>
            <person name="Fairclough S."/>
            <person name="Hellsten U."/>
            <person name="Isogai Y."/>
            <person name="Letunic I."/>
            <person name="Marr M."/>
            <person name="Pincus D."/>
            <person name="Putnam N."/>
            <person name="Rokas A."/>
            <person name="Wright K.J."/>
            <person name="Zuzow R."/>
            <person name="Dirks W."/>
            <person name="Good M."/>
            <person name="Goodstein D."/>
            <person name="Lemons D."/>
            <person name="Li W."/>
            <person name="Lyons J.B."/>
            <person name="Morris A."/>
            <person name="Nichols S."/>
            <person name="Richter D.J."/>
            <person name="Salamov A."/>
            <person name="Bork P."/>
            <person name="Lim W.A."/>
            <person name="Manning G."/>
            <person name="Miller W.T."/>
            <person name="McGinnis W."/>
            <person name="Shapiro H."/>
            <person name="Tjian R."/>
            <person name="Grigoriev I.V."/>
            <person name="Rokhsar D."/>
        </authorList>
    </citation>
    <scope>NUCLEOTIDE SEQUENCE [LARGE SCALE GENOMIC DNA]</scope>
    <source>
        <strain evidence="5">MX1 / ATCC 50154</strain>
    </source>
</reference>
<evidence type="ECO:0000313" key="5">
    <source>
        <dbReference type="Proteomes" id="UP000001357"/>
    </source>
</evidence>
<evidence type="ECO:0000259" key="3">
    <source>
        <dbReference type="PROSITE" id="PS50103"/>
    </source>
</evidence>
<feature type="compositionally biased region" description="Pro residues" evidence="2">
    <location>
        <begin position="509"/>
        <end position="520"/>
    </location>
</feature>
<dbReference type="Proteomes" id="UP000001357">
    <property type="component" value="Unassembled WGS sequence"/>
</dbReference>
<keyword evidence="1" id="KW-0479">Metal-binding</keyword>
<accession>A9V899</accession>
<feature type="region of interest" description="Disordered" evidence="2">
    <location>
        <begin position="375"/>
        <end position="446"/>
    </location>
</feature>
<feature type="region of interest" description="Disordered" evidence="2">
    <location>
        <begin position="464"/>
        <end position="609"/>
    </location>
</feature>
<name>A9V899_MONBE</name>
<evidence type="ECO:0000256" key="1">
    <source>
        <dbReference type="PROSITE-ProRule" id="PRU00723"/>
    </source>
</evidence>
<dbReference type="GeneID" id="5894175"/>
<feature type="compositionally biased region" description="Polar residues" evidence="2">
    <location>
        <begin position="464"/>
        <end position="476"/>
    </location>
</feature>
<feature type="compositionally biased region" description="Polar residues" evidence="2">
    <location>
        <begin position="591"/>
        <end position="609"/>
    </location>
</feature>
<keyword evidence="1" id="KW-0862">Zinc</keyword>
<feature type="compositionally biased region" description="Low complexity" evidence="2">
    <location>
        <begin position="90"/>
        <end position="129"/>
    </location>
</feature>
<feature type="region of interest" description="Disordered" evidence="2">
    <location>
        <begin position="251"/>
        <end position="359"/>
    </location>
</feature>
<evidence type="ECO:0000313" key="4">
    <source>
        <dbReference type="EMBL" id="EDQ86233.1"/>
    </source>
</evidence>